<dbReference type="EMBL" id="JARJCM010000318">
    <property type="protein sequence ID" value="KAJ7018885.1"/>
    <property type="molecule type" value="Genomic_DNA"/>
</dbReference>
<keyword evidence="3" id="KW-1185">Reference proteome</keyword>
<proteinExistence type="predicted"/>
<gene>
    <name evidence="2" type="ORF">C8F04DRAFT_358996</name>
</gene>
<feature type="region of interest" description="Disordered" evidence="1">
    <location>
        <begin position="43"/>
        <end position="66"/>
    </location>
</feature>
<comment type="caution">
    <text evidence="2">The sequence shown here is derived from an EMBL/GenBank/DDBJ whole genome shotgun (WGS) entry which is preliminary data.</text>
</comment>
<evidence type="ECO:0000256" key="1">
    <source>
        <dbReference type="SAM" id="MobiDB-lite"/>
    </source>
</evidence>
<name>A0AAD6S0W5_9AGAR</name>
<protein>
    <submittedName>
        <fullName evidence="2">Uncharacterized protein</fullName>
    </submittedName>
</protein>
<evidence type="ECO:0000313" key="3">
    <source>
        <dbReference type="Proteomes" id="UP001218188"/>
    </source>
</evidence>
<accession>A0AAD6S0W5</accession>
<evidence type="ECO:0000313" key="2">
    <source>
        <dbReference type="EMBL" id="KAJ7018885.1"/>
    </source>
</evidence>
<sequence>MQPGSGGRVMARWVDEAVYSSRARCRRAHRRCTSRRAVCRQTAPGNEISHSPRPTRARDPCRAGPPARTSRWALAVSLRSRRIIYPSPPIPAHPTTAAPHVCRRGACPICGQRAVTGWAAEVRVSALTLWLHAGVGVHVKSAVALQAGDEAGDRTGAVQMSAGCTARARRRQCRWSSVLLHGGGCRRRYVGVGADGGGGMCGLANPRPAQPRTALNVPHIRVVRYRVSSSSGRDYPAARVEFTHA</sequence>
<dbReference type="AlphaFoldDB" id="A0AAD6S0W5"/>
<organism evidence="2 3">
    <name type="scientific">Mycena alexandri</name>
    <dbReference type="NCBI Taxonomy" id="1745969"/>
    <lineage>
        <taxon>Eukaryota</taxon>
        <taxon>Fungi</taxon>
        <taxon>Dikarya</taxon>
        <taxon>Basidiomycota</taxon>
        <taxon>Agaricomycotina</taxon>
        <taxon>Agaricomycetes</taxon>
        <taxon>Agaricomycetidae</taxon>
        <taxon>Agaricales</taxon>
        <taxon>Marasmiineae</taxon>
        <taxon>Mycenaceae</taxon>
        <taxon>Mycena</taxon>
    </lineage>
</organism>
<dbReference type="Proteomes" id="UP001218188">
    <property type="component" value="Unassembled WGS sequence"/>
</dbReference>
<reference evidence="2" key="1">
    <citation type="submission" date="2023-03" db="EMBL/GenBank/DDBJ databases">
        <title>Massive genome expansion in bonnet fungi (Mycena s.s.) driven by repeated elements and novel gene families across ecological guilds.</title>
        <authorList>
            <consortium name="Lawrence Berkeley National Laboratory"/>
            <person name="Harder C.B."/>
            <person name="Miyauchi S."/>
            <person name="Viragh M."/>
            <person name="Kuo A."/>
            <person name="Thoen E."/>
            <person name="Andreopoulos B."/>
            <person name="Lu D."/>
            <person name="Skrede I."/>
            <person name="Drula E."/>
            <person name="Henrissat B."/>
            <person name="Morin E."/>
            <person name="Kohler A."/>
            <person name="Barry K."/>
            <person name="LaButti K."/>
            <person name="Morin E."/>
            <person name="Salamov A."/>
            <person name="Lipzen A."/>
            <person name="Mereny Z."/>
            <person name="Hegedus B."/>
            <person name="Baldrian P."/>
            <person name="Stursova M."/>
            <person name="Weitz H."/>
            <person name="Taylor A."/>
            <person name="Grigoriev I.V."/>
            <person name="Nagy L.G."/>
            <person name="Martin F."/>
            <person name="Kauserud H."/>
        </authorList>
    </citation>
    <scope>NUCLEOTIDE SEQUENCE</scope>
    <source>
        <strain evidence="2">CBHHK200</strain>
    </source>
</reference>